<evidence type="ECO:0000256" key="1">
    <source>
        <dbReference type="SAM" id="MobiDB-lite"/>
    </source>
</evidence>
<reference evidence="2 3" key="1">
    <citation type="submission" date="2021-06" db="EMBL/GenBank/DDBJ databases">
        <authorList>
            <person name="Palmer J.M."/>
        </authorList>
    </citation>
    <scope>NUCLEOTIDE SEQUENCE [LARGE SCALE GENOMIC DNA]</scope>
    <source>
        <strain evidence="2 3">GA_2019</strain>
        <tissue evidence="2">Muscle</tissue>
    </source>
</reference>
<dbReference type="Proteomes" id="UP001476798">
    <property type="component" value="Unassembled WGS sequence"/>
</dbReference>
<feature type="region of interest" description="Disordered" evidence="1">
    <location>
        <begin position="138"/>
        <end position="179"/>
    </location>
</feature>
<evidence type="ECO:0000313" key="3">
    <source>
        <dbReference type="Proteomes" id="UP001476798"/>
    </source>
</evidence>
<keyword evidence="3" id="KW-1185">Reference proteome</keyword>
<dbReference type="EMBL" id="JAHRIO010040514">
    <property type="protein sequence ID" value="MEQ2171319.1"/>
    <property type="molecule type" value="Genomic_DNA"/>
</dbReference>
<protein>
    <submittedName>
        <fullName evidence="2">Uncharacterized protein</fullName>
    </submittedName>
</protein>
<feature type="compositionally biased region" description="Polar residues" evidence="1">
    <location>
        <begin position="101"/>
        <end position="110"/>
    </location>
</feature>
<comment type="caution">
    <text evidence="2">The sequence shown here is derived from an EMBL/GenBank/DDBJ whole genome shotgun (WGS) entry which is preliminary data.</text>
</comment>
<dbReference type="InterPro" id="IPR047176">
    <property type="entry name" value="FRMD4A/B"/>
</dbReference>
<name>A0ABV0NIV1_9TELE</name>
<accession>A0ABV0NIV1</accession>
<gene>
    <name evidence="2" type="ORF">GOODEAATRI_009508</name>
</gene>
<dbReference type="PANTHER" id="PTHR46079:SF3">
    <property type="entry name" value="FERM DOMAIN-CONTAINING PROTEIN 4A"/>
    <property type="match status" value="1"/>
</dbReference>
<organism evidence="2 3">
    <name type="scientific">Goodea atripinnis</name>
    <dbReference type="NCBI Taxonomy" id="208336"/>
    <lineage>
        <taxon>Eukaryota</taxon>
        <taxon>Metazoa</taxon>
        <taxon>Chordata</taxon>
        <taxon>Craniata</taxon>
        <taxon>Vertebrata</taxon>
        <taxon>Euteleostomi</taxon>
        <taxon>Actinopterygii</taxon>
        <taxon>Neopterygii</taxon>
        <taxon>Teleostei</taxon>
        <taxon>Neoteleostei</taxon>
        <taxon>Acanthomorphata</taxon>
        <taxon>Ovalentaria</taxon>
        <taxon>Atherinomorphae</taxon>
        <taxon>Cyprinodontiformes</taxon>
        <taxon>Goodeidae</taxon>
        <taxon>Goodea</taxon>
    </lineage>
</organism>
<feature type="region of interest" description="Disordered" evidence="1">
    <location>
        <begin position="90"/>
        <end position="124"/>
    </location>
</feature>
<dbReference type="PANTHER" id="PTHR46079">
    <property type="entry name" value="FERM DOMAIN-CONTAINING PROTEIN 4"/>
    <property type="match status" value="1"/>
</dbReference>
<feature type="compositionally biased region" description="Low complexity" evidence="1">
    <location>
        <begin position="149"/>
        <end position="163"/>
    </location>
</feature>
<proteinExistence type="predicted"/>
<evidence type="ECO:0000313" key="2">
    <source>
        <dbReference type="EMBL" id="MEQ2171319.1"/>
    </source>
</evidence>
<sequence>MPNLAAKNGSIGGSGGVGIGGGHHGVYLHSQSQPSSQYRIKEYPLYVEGSSNGVVVRSLESDQEGHYSVKAQFKTSSSYTAGGLYKEAWGGEEGGEGSGRLTPSRSQIVRTPSLGREGGGGGGRAAVSEELRYWYQRSSGSLKERSHSHSGSTSSETGSQQGTLGHGRGSRVGSLAKGSPEAQQTALLLRTSVSLPLSPALTHRGLLVTAVFSEAPCAQSWQMCSGTEKTRPNLGHWSETSLVWPTKQPVFLFVPHCYPSTTNNLIQPRPDPIQASVPPRVSPPVFYGLSITAQLDRDALAGL</sequence>